<dbReference type="AlphaFoldDB" id="A0A377CH69"/>
<sequence>MSKSKLVKNNVESVSKEIKNEAEVIHENLSADEQTLSDIKDYQLLIETGQAEKISPKASGMLTWQLAISEVDNELYLRLVANGCGGLFSKDWISLSKIATVLETQPATGFSSGVFRPLFKGASANNAGFLAAVLRSPDICLLEAHPEKLFTHVLYPDWRERLNKLNTISSQEKITEINLFPALLYNQKSPHTAIYFLKENLLCKPNMP</sequence>
<dbReference type="EMBL" id="UGEX01000001">
    <property type="protein sequence ID" value="STL92078.1"/>
    <property type="molecule type" value="Genomic_DNA"/>
</dbReference>
<dbReference type="Proteomes" id="UP000254088">
    <property type="component" value="Unassembled WGS sequence"/>
</dbReference>
<organism evidence="1 2">
    <name type="scientific">Escherichia coli</name>
    <dbReference type="NCBI Taxonomy" id="562"/>
    <lineage>
        <taxon>Bacteria</taxon>
        <taxon>Pseudomonadati</taxon>
        <taxon>Pseudomonadota</taxon>
        <taxon>Gammaproteobacteria</taxon>
        <taxon>Enterobacterales</taxon>
        <taxon>Enterobacteriaceae</taxon>
        <taxon>Escherichia</taxon>
    </lineage>
</organism>
<evidence type="ECO:0000313" key="1">
    <source>
        <dbReference type="EMBL" id="STL92078.1"/>
    </source>
</evidence>
<accession>A0A377CH69</accession>
<reference evidence="1 2" key="1">
    <citation type="submission" date="2018-06" db="EMBL/GenBank/DDBJ databases">
        <authorList>
            <consortium name="Pathogen Informatics"/>
            <person name="Doyle S."/>
        </authorList>
    </citation>
    <scope>NUCLEOTIDE SEQUENCE [LARGE SCALE GENOMIC DNA]</scope>
    <source>
        <strain evidence="1 2">NCTC10429</strain>
    </source>
</reference>
<protein>
    <submittedName>
        <fullName evidence="1">Uncharacterized protein</fullName>
    </submittedName>
</protein>
<gene>
    <name evidence="1" type="ORF">NCTC10429_03144</name>
</gene>
<proteinExistence type="predicted"/>
<evidence type="ECO:0000313" key="2">
    <source>
        <dbReference type="Proteomes" id="UP000254088"/>
    </source>
</evidence>
<name>A0A377CH69_ECOLX</name>